<dbReference type="PANTHER" id="PTHR11102">
    <property type="entry name" value="SEL-1-LIKE PROTEIN"/>
    <property type="match status" value="1"/>
</dbReference>
<evidence type="ECO:0000256" key="1">
    <source>
        <dbReference type="SAM" id="SignalP"/>
    </source>
</evidence>
<evidence type="ECO:0000313" key="2">
    <source>
        <dbReference type="EMBL" id="GAV19392.1"/>
    </source>
</evidence>
<protein>
    <submittedName>
        <fullName evidence="2">Localization factor PodJL</fullName>
    </submittedName>
</protein>
<gene>
    <name evidence="2" type="ORF">MMIC_P0326</name>
</gene>
<dbReference type="InterPro" id="IPR011990">
    <property type="entry name" value="TPR-like_helical_dom_sf"/>
</dbReference>
<dbReference type="STRING" id="1921010.MMIC_P0326"/>
<dbReference type="EMBL" id="BDFD01000002">
    <property type="protein sequence ID" value="GAV19392.1"/>
    <property type="molecule type" value="Genomic_DNA"/>
</dbReference>
<dbReference type="Proteomes" id="UP000231632">
    <property type="component" value="Unassembled WGS sequence"/>
</dbReference>
<dbReference type="Pfam" id="PF08238">
    <property type="entry name" value="Sel1"/>
    <property type="match status" value="3"/>
</dbReference>
<name>A0A1L8CKF6_9PROT</name>
<comment type="caution">
    <text evidence="2">The sequence shown here is derived from an EMBL/GenBank/DDBJ whole genome shotgun (WGS) entry which is preliminary data.</text>
</comment>
<sequence>MFKRVALVLITFTLLACSSEQPAAPAVPPTTHVNDPAKDIADQAMALAFAKEFDKAAPLFREAAEQGNRPAQYYLGLLYGRGDGVEQSYDEAFKWLYKAGMGGHPKAAYHLGEMHVKGEGVEVSHIKALAWFWVGTTLGDRYSETRLRAVAPRLTPDEMGKAKAMSSELMASIPHDMKVKRKSLH</sequence>
<dbReference type="InterPro" id="IPR050767">
    <property type="entry name" value="Sel1_AlgK"/>
</dbReference>
<dbReference type="AlphaFoldDB" id="A0A1L8CKF6"/>
<keyword evidence="1" id="KW-0732">Signal</keyword>
<dbReference type="PROSITE" id="PS51257">
    <property type="entry name" value="PROKAR_LIPOPROTEIN"/>
    <property type="match status" value="1"/>
</dbReference>
<proteinExistence type="predicted"/>
<dbReference type="SMART" id="SM00671">
    <property type="entry name" value="SEL1"/>
    <property type="match status" value="2"/>
</dbReference>
<accession>A0A1L8CKF6</accession>
<organism evidence="2 3">
    <name type="scientific">Mariprofundus micogutta</name>
    <dbReference type="NCBI Taxonomy" id="1921010"/>
    <lineage>
        <taxon>Bacteria</taxon>
        <taxon>Pseudomonadati</taxon>
        <taxon>Pseudomonadota</taxon>
        <taxon>Candidatius Mariprofundia</taxon>
        <taxon>Mariprofundales</taxon>
        <taxon>Mariprofundaceae</taxon>
        <taxon>Mariprofundus</taxon>
    </lineage>
</organism>
<dbReference type="PANTHER" id="PTHR11102:SF160">
    <property type="entry name" value="ERAD-ASSOCIATED E3 UBIQUITIN-PROTEIN LIGASE COMPONENT HRD3"/>
    <property type="match status" value="1"/>
</dbReference>
<dbReference type="RefSeq" id="WP_072658585.1">
    <property type="nucleotide sequence ID" value="NZ_BDFD01000002.1"/>
</dbReference>
<reference evidence="2 3" key="1">
    <citation type="journal article" date="2017" name="Arch. Microbiol.">
        <title>Mariprofundus micogutta sp. nov., a novel iron-oxidizing zetaproteobacterium isolated from a deep-sea hydrothermal field at the Bayonnaise knoll of the Izu-Ogasawara arc, and a description of Mariprofundales ord. nov. and Zetaproteobacteria classis nov.</title>
        <authorList>
            <person name="Makita H."/>
            <person name="Tanaka E."/>
            <person name="Mitsunobu S."/>
            <person name="Miyazaki M."/>
            <person name="Nunoura T."/>
            <person name="Uematsu K."/>
            <person name="Takaki Y."/>
            <person name="Nishi S."/>
            <person name="Shimamura S."/>
            <person name="Takai K."/>
        </authorList>
    </citation>
    <scope>NUCLEOTIDE SEQUENCE [LARGE SCALE GENOMIC DNA]</scope>
    <source>
        <strain evidence="2 3">ET2</strain>
    </source>
</reference>
<dbReference type="InterPro" id="IPR006597">
    <property type="entry name" value="Sel1-like"/>
</dbReference>
<evidence type="ECO:0000313" key="3">
    <source>
        <dbReference type="Proteomes" id="UP000231632"/>
    </source>
</evidence>
<dbReference type="SUPFAM" id="SSF81901">
    <property type="entry name" value="HCP-like"/>
    <property type="match status" value="1"/>
</dbReference>
<feature type="signal peptide" evidence="1">
    <location>
        <begin position="1"/>
        <end position="23"/>
    </location>
</feature>
<keyword evidence="3" id="KW-1185">Reference proteome</keyword>
<dbReference type="Gene3D" id="1.25.40.10">
    <property type="entry name" value="Tetratricopeptide repeat domain"/>
    <property type="match status" value="1"/>
</dbReference>
<feature type="chain" id="PRO_5009875413" evidence="1">
    <location>
        <begin position="24"/>
        <end position="185"/>
    </location>
</feature>